<proteinExistence type="predicted"/>
<dbReference type="InterPro" id="IPR046341">
    <property type="entry name" value="SET_dom_sf"/>
</dbReference>
<dbReference type="InterPro" id="IPR053185">
    <property type="entry name" value="SET_domain_protein"/>
</dbReference>
<reference evidence="3 4" key="1">
    <citation type="journal article" date="2024" name="Commun. Biol.">
        <title>Comparative genomic analysis of thermophilic fungi reveals convergent evolutionary adaptations and gene losses.</title>
        <authorList>
            <person name="Steindorff A.S."/>
            <person name="Aguilar-Pontes M.V."/>
            <person name="Robinson A.J."/>
            <person name="Andreopoulos B."/>
            <person name="LaButti K."/>
            <person name="Kuo A."/>
            <person name="Mondo S."/>
            <person name="Riley R."/>
            <person name="Otillar R."/>
            <person name="Haridas S."/>
            <person name="Lipzen A."/>
            <person name="Grimwood J."/>
            <person name="Schmutz J."/>
            <person name="Clum A."/>
            <person name="Reid I.D."/>
            <person name="Moisan M.C."/>
            <person name="Butler G."/>
            <person name="Nguyen T.T.M."/>
            <person name="Dewar K."/>
            <person name="Conant G."/>
            <person name="Drula E."/>
            <person name="Henrissat B."/>
            <person name="Hansel C."/>
            <person name="Singer S."/>
            <person name="Hutchinson M.I."/>
            <person name="de Vries R.P."/>
            <person name="Natvig D.O."/>
            <person name="Powell A.J."/>
            <person name="Tsang A."/>
            <person name="Grigoriev I.V."/>
        </authorList>
    </citation>
    <scope>NUCLEOTIDE SEQUENCE [LARGE SCALE GENOMIC DNA]</scope>
    <source>
        <strain evidence="3 4">ATCC 24622</strain>
    </source>
</reference>
<accession>A0ABR3WLW7</accession>
<organism evidence="3 4">
    <name type="scientific">Phialemonium thermophilum</name>
    <dbReference type="NCBI Taxonomy" id="223376"/>
    <lineage>
        <taxon>Eukaryota</taxon>
        <taxon>Fungi</taxon>
        <taxon>Dikarya</taxon>
        <taxon>Ascomycota</taxon>
        <taxon>Pezizomycotina</taxon>
        <taxon>Sordariomycetes</taxon>
        <taxon>Sordariomycetidae</taxon>
        <taxon>Cephalothecales</taxon>
        <taxon>Cephalothecaceae</taxon>
        <taxon>Phialemonium</taxon>
    </lineage>
</organism>
<evidence type="ECO:0000313" key="4">
    <source>
        <dbReference type="Proteomes" id="UP001586593"/>
    </source>
</evidence>
<dbReference type="Gene3D" id="2.170.270.10">
    <property type="entry name" value="SET domain"/>
    <property type="match status" value="1"/>
</dbReference>
<dbReference type="Pfam" id="PF00856">
    <property type="entry name" value="SET"/>
    <property type="match status" value="1"/>
</dbReference>
<dbReference type="PANTHER" id="PTHR47332">
    <property type="entry name" value="SET DOMAIN-CONTAINING PROTEIN 5"/>
    <property type="match status" value="1"/>
</dbReference>
<dbReference type="EMBL" id="JAZHXJ010000328">
    <property type="protein sequence ID" value="KAL1864499.1"/>
    <property type="molecule type" value="Genomic_DNA"/>
</dbReference>
<keyword evidence="4" id="KW-1185">Reference proteome</keyword>
<protein>
    <recommendedName>
        <fullName evidence="2">SET domain-containing protein</fullName>
    </recommendedName>
</protein>
<evidence type="ECO:0000313" key="3">
    <source>
        <dbReference type="EMBL" id="KAL1864499.1"/>
    </source>
</evidence>
<comment type="caution">
    <text evidence="3">The sequence shown here is derived from an EMBL/GenBank/DDBJ whole genome shotgun (WGS) entry which is preliminary data.</text>
</comment>
<evidence type="ECO:0000259" key="2">
    <source>
        <dbReference type="PROSITE" id="PS50280"/>
    </source>
</evidence>
<dbReference type="PROSITE" id="PS50280">
    <property type="entry name" value="SET"/>
    <property type="match status" value="1"/>
</dbReference>
<dbReference type="Proteomes" id="UP001586593">
    <property type="component" value="Unassembled WGS sequence"/>
</dbReference>
<sequence>MRTSWPISARTIETYNPRKAAVGKELAAAPGHEGQPLARGSAAELTPPLTPSRTGVVGPLTHDALNEEAKDSQHASAGGLTPDPSSPVAVDTRSPSGAHEDQETVHCQGGPYDGPKPMFMKLPPAGVVFRNESFEVRPSPLGGLGAFAVRDLKFGERILAEAPLLRSTCMNLFRDFEKLDPKGKETYMSLHGFSPKEEDHPIEKIRRANSFEVPGGFAIFPIASRFNHACKPIRNTMFFFDTSQQKLVLMVATVSVPSGSELLLNYGGCPEQLLYTWGFRCRCTGCEYVLSEEQVRAMTEAIWSS</sequence>
<gene>
    <name evidence="3" type="ORF">VTK73DRAFT_5847</name>
</gene>
<name>A0ABR3WLW7_9PEZI</name>
<feature type="compositionally biased region" description="Basic and acidic residues" evidence="1">
    <location>
        <begin position="64"/>
        <end position="73"/>
    </location>
</feature>
<dbReference type="InterPro" id="IPR001214">
    <property type="entry name" value="SET_dom"/>
</dbReference>
<dbReference type="SUPFAM" id="SSF82199">
    <property type="entry name" value="SET domain"/>
    <property type="match status" value="1"/>
</dbReference>
<feature type="domain" description="SET" evidence="2">
    <location>
        <begin position="132"/>
        <end position="267"/>
    </location>
</feature>
<dbReference type="PANTHER" id="PTHR47332:SF4">
    <property type="entry name" value="SET DOMAIN-CONTAINING PROTEIN 5"/>
    <property type="match status" value="1"/>
</dbReference>
<feature type="region of interest" description="Disordered" evidence="1">
    <location>
        <begin position="25"/>
        <end position="111"/>
    </location>
</feature>
<dbReference type="SMART" id="SM00317">
    <property type="entry name" value="SET"/>
    <property type="match status" value="1"/>
</dbReference>
<evidence type="ECO:0000256" key="1">
    <source>
        <dbReference type="SAM" id="MobiDB-lite"/>
    </source>
</evidence>
<dbReference type="CDD" id="cd20071">
    <property type="entry name" value="SET_SMYD"/>
    <property type="match status" value="1"/>
</dbReference>